<organism evidence="2 3">
    <name type="scientific">Passalora fulva</name>
    <name type="common">Tomato leaf mold</name>
    <name type="synonym">Cladosporium fulvum</name>
    <dbReference type="NCBI Taxonomy" id="5499"/>
    <lineage>
        <taxon>Eukaryota</taxon>
        <taxon>Fungi</taxon>
        <taxon>Dikarya</taxon>
        <taxon>Ascomycota</taxon>
        <taxon>Pezizomycotina</taxon>
        <taxon>Dothideomycetes</taxon>
        <taxon>Dothideomycetidae</taxon>
        <taxon>Mycosphaerellales</taxon>
        <taxon>Mycosphaerellaceae</taxon>
        <taxon>Fulvia</taxon>
    </lineage>
</organism>
<name>A0A9Q8UUE4_PASFU</name>
<proteinExistence type="predicted"/>
<keyword evidence="1" id="KW-0175">Coiled coil</keyword>
<feature type="coiled-coil region" evidence="1">
    <location>
        <begin position="9"/>
        <end position="113"/>
    </location>
</feature>
<dbReference type="Proteomes" id="UP000756132">
    <property type="component" value="Chromosome 10"/>
</dbReference>
<evidence type="ECO:0000313" key="2">
    <source>
        <dbReference type="EMBL" id="UJO22707.1"/>
    </source>
</evidence>
<dbReference type="EMBL" id="CP090172">
    <property type="protein sequence ID" value="UJO22707.1"/>
    <property type="molecule type" value="Genomic_DNA"/>
</dbReference>
<reference evidence="2" key="1">
    <citation type="submission" date="2021-12" db="EMBL/GenBank/DDBJ databases">
        <authorList>
            <person name="Zaccaron A."/>
            <person name="Stergiopoulos I."/>
        </authorList>
    </citation>
    <scope>NUCLEOTIDE SEQUENCE</scope>
    <source>
        <strain evidence="2">Race5_Kim</strain>
    </source>
</reference>
<dbReference type="GeneID" id="71992347"/>
<dbReference type="KEGG" id="ffu:CLAFUR5_12469"/>
<protein>
    <submittedName>
        <fullName evidence="2">Uncharacterized protein</fullName>
    </submittedName>
</protein>
<dbReference type="RefSeq" id="XP_047767073.1">
    <property type="nucleotide sequence ID" value="XM_047911617.1"/>
</dbReference>
<reference evidence="2" key="2">
    <citation type="journal article" date="2022" name="Microb. Genom.">
        <title>A chromosome-scale genome assembly of the tomato pathogen Cladosporium fulvum reveals a compartmentalized genome architecture and the presence of a dispensable chromosome.</title>
        <authorList>
            <person name="Zaccaron A.Z."/>
            <person name="Chen L.H."/>
            <person name="Samaras A."/>
            <person name="Stergiopoulos I."/>
        </authorList>
    </citation>
    <scope>NUCLEOTIDE SEQUENCE</scope>
    <source>
        <strain evidence="2">Race5_Kim</strain>
    </source>
</reference>
<gene>
    <name evidence="2" type="ORF">CLAFUR5_12469</name>
</gene>
<evidence type="ECO:0000313" key="3">
    <source>
        <dbReference type="Proteomes" id="UP000756132"/>
    </source>
</evidence>
<dbReference type="AlphaFoldDB" id="A0A9Q8UUE4"/>
<keyword evidence="3" id="KW-1185">Reference proteome</keyword>
<sequence length="160" mass="18674">MSRRLGHTIQLHEAKISLLKKEVKRLEGELKDANDLNEVKEQLCDFASGVMTTKDNELRELKKENESLRRRLDIRERSVKQFLASATKEETTAAALEAQAQQYLEMVKGQQADIASREKENEWLKWQYDHAKKYQKCAEDLQELVDALLVENRQLFANQK</sequence>
<evidence type="ECO:0000256" key="1">
    <source>
        <dbReference type="SAM" id="Coils"/>
    </source>
</evidence>
<accession>A0A9Q8UUE4</accession>